<organism evidence="3 4">
    <name type="scientific">Planotetraspora thailandica</name>
    <dbReference type="NCBI Taxonomy" id="487172"/>
    <lineage>
        <taxon>Bacteria</taxon>
        <taxon>Bacillati</taxon>
        <taxon>Actinomycetota</taxon>
        <taxon>Actinomycetes</taxon>
        <taxon>Streptosporangiales</taxon>
        <taxon>Streptosporangiaceae</taxon>
        <taxon>Planotetraspora</taxon>
    </lineage>
</organism>
<protein>
    <submittedName>
        <fullName evidence="3">Uncharacterized protein</fullName>
    </submittedName>
</protein>
<accession>A0A8J3V729</accession>
<feature type="chain" id="PRO_5035319095" evidence="2">
    <location>
        <begin position="30"/>
        <end position="156"/>
    </location>
</feature>
<dbReference type="AlphaFoldDB" id="A0A8J3V729"/>
<comment type="caution">
    <text evidence="3">The sequence shown here is derived from an EMBL/GenBank/DDBJ whole genome shotgun (WGS) entry which is preliminary data.</text>
</comment>
<proteinExistence type="predicted"/>
<dbReference type="Proteomes" id="UP000605992">
    <property type="component" value="Unassembled WGS sequence"/>
</dbReference>
<evidence type="ECO:0000313" key="4">
    <source>
        <dbReference type="Proteomes" id="UP000605992"/>
    </source>
</evidence>
<evidence type="ECO:0000313" key="3">
    <source>
        <dbReference type="EMBL" id="GII57893.1"/>
    </source>
</evidence>
<feature type="region of interest" description="Disordered" evidence="1">
    <location>
        <begin position="28"/>
        <end position="74"/>
    </location>
</feature>
<feature type="compositionally biased region" description="Low complexity" evidence="1">
    <location>
        <begin position="28"/>
        <end position="42"/>
    </location>
</feature>
<dbReference type="EMBL" id="BOOR01000057">
    <property type="protein sequence ID" value="GII57893.1"/>
    <property type="molecule type" value="Genomic_DNA"/>
</dbReference>
<reference evidence="3" key="1">
    <citation type="submission" date="2021-01" db="EMBL/GenBank/DDBJ databases">
        <title>Whole genome shotgun sequence of Planotetraspora thailandica NBRC 104271.</title>
        <authorList>
            <person name="Komaki H."/>
            <person name="Tamura T."/>
        </authorList>
    </citation>
    <scope>NUCLEOTIDE SEQUENCE</scope>
    <source>
        <strain evidence="3">NBRC 104271</strain>
    </source>
</reference>
<keyword evidence="2" id="KW-0732">Signal</keyword>
<gene>
    <name evidence="3" type="ORF">Pth03_62820</name>
</gene>
<sequence>MKSAATRFLVGASASAALVAIVAPISAGAATPKPPRTTAAGSDTGGDPTGADGPTVATENHGYQHTSSSSTDGTTAVQNALCRNTKVCNIKQKVIVMTPEKTIEVTPSSTPTPEPVVTEQATILPAPVATPQTAPLLSLGIFIGLNADSPAPALSP</sequence>
<feature type="compositionally biased region" description="Polar residues" evidence="1">
    <location>
        <begin position="57"/>
        <end position="74"/>
    </location>
</feature>
<evidence type="ECO:0000256" key="1">
    <source>
        <dbReference type="SAM" id="MobiDB-lite"/>
    </source>
</evidence>
<keyword evidence="4" id="KW-1185">Reference proteome</keyword>
<feature type="signal peptide" evidence="2">
    <location>
        <begin position="1"/>
        <end position="29"/>
    </location>
</feature>
<evidence type="ECO:0000256" key="2">
    <source>
        <dbReference type="SAM" id="SignalP"/>
    </source>
</evidence>
<name>A0A8J3V729_9ACTN</name>